<accession>A0A6J1PW66</accession>
<dbReference type="GO" id="GO:0006508">
    <property type="term" value="P:proteolysis"/>
    <property type="evidence" value="ECO:0007669"/>
    <property type="project" value="InterPro"/>
</dbReference>
<evidence type="ECO:0000313" key="3">
    <source>
        <dbReference type="RefSeq" id="XP_024873461.1"/>
    </source>
</evidence>
<dbReference type="Pfam" id="PF00656">
    <property type="entry name" value="Peptidase_C14"/>
    <property type="match status" value="1"/>
</dbReference>
<dbReference type="PROSITE" id="PS50207">
    <property type="entry name" value="CASPASE_P10"/>
    <property type="match status" value="1"/>
</dbReference>
<dbReference type="InterPro" id="IPR011600">
    <property type="entry name" value="Pept_C14_caspase"/>
</dbReference>
<gene>
    <name evidence="3" type="primary">LOC112455648</name>
</gene>
<reference evidence="3" key="1">
    <citation type="submission" date="2025-08" db="UniProtKB">
        <authorList>
            <consortium name="RefSeq"/>
        </authorList>
    </citation>
    <scope>IDENTIFICATION</scope>
    <source>
        <tissue evidence="3">Whole body</tissue>
    </source>
</reference>
<keyword evidence="2" id="KW-1185">Reference proteome</keyword>
<dbReference type="AlphaFoldDB" id="A0A6J1PW66"/>
<proteinExistence type="predicted"/>
<dbReference type="InterPro" id="IPR002138">
    <property type="entry name" value="Pept_C14_p10"/>
</dbReference>
<dbReference type="InterPro" id="IPR029030">
    <property type="entry name" value="Caspase-like_dom_sf"/>
</dbReference>
<protein>
    <submittedName>
        <fullName evidence="3">Caspase-3-like</fullName>
    </submittedName>
</protein>
<dbReference type="GO" id="GO:0004197">
    <property type="term" value="F:cysteine-type endopeptidase activity"/>
    <property type="evidence" value="ECO:0007669"/>
    <property type="project" value="InterPro"/>
</dbReference>
<name>A0A6J1PW66_9HYME</name>
<evidence type="ECO:0000313" key="2">
    <source>
        <dbReference type="Proteomes" id="UP000504618"/>
    </source>
</evidence>
<dbReference type="OrthoDB" id="6044770at2759"/>
<dbReference type="GeneID" id="112455648"/>
<feature type="domain" description="Caspase family p10" evidence="1">
    <location>
        <begin position="1"/>
        <end position="80"/>
    </location>
</feature>
<dbReference type="Gene3D" id="3.30.70.1470">
    <property type="entry name" value="Caspase-like"/>
    <property type="match status" value="1"/>
</dbReference>
<dbReference type="RefSeq" id="XP_024873461.1">
    <property type="nucleotide sequence ID" value="XM_025017693.1"/>
</dbReference>
<dbReference type="Proteomes" id="UP000504618">
    <property type="component" value="Unplaced"/>
</dbReference>
<organism evidence="2 3">
    <name type="scientific">Temnothorax curvispinosus</name>
    <dbReference type="NCBI Taxonomy" id="300111"/>
    <lineage>
        <taxon>Eukaryota</taxon>
        <taxon>Metazoa</taxon>
        <taxon>Ecdysozoa</taxon>
        <taxon>Arthropoda</taxon>
        <taxon>Hexapoda</taxon>
        <taxon>Insecta</taxon>
        <taxon>Pterygota</taxon>
        <taxon>Neoptera</taxon>
        <taxon>Endopterygota</taxon>
        <taxon>Hymenoptera</taxon>
        <taxon>Apocrita</taxon>
        <taxon>Aculeata</taxon>
        <taxon>Formicoidea</taxon>
        <taxon>Formicidae</taxon>
        <taxon>Myrmicinae</taxon>
        <taxon>Temnothorax</taxon>
    </lineage>
</organism>
<evidence type="ECO:0000259" key="1">
    <source>
        <dbReference type="PROSITE" id="PS50207"/>
    </source>
</evidence>
<dbReference type="SUPFAM" id="SSF52129">
    <property type="entry name" value="Caspase-like"/>
    <property type="match status" value="1"/>
</dbReference>
<sequence>MFMSTMQGFLSIRHKEEGSWFIQEVCKIFKTYGNELTFVDCVRKIMKSIREKEGIIDGSQIAQLPEIRKDRLLSDFQLKQIAPTI</sequence>